<evidence type="ECO:0000313" key="2">
    <source>
        <dbReference type="EMBL" id="MBP2327625.1"/>
    </source>
</evidence>
<organism evidence="2 3">
    <name type="scientific">Kibdelosporangium banguiense</name>
    <dbReference type="NCBI Taxonomy" id="1365924"/>
    <lineage>
        <taxon>Bacteria</taxon>
        <taxon>Bacillati</taxon>
        <taxon>Actinomycetota</taxon>
        <taxon>Actinomycetes</taxon>
        <taxon>Pseudonocardiales</taxon>
        <taxon>Pseudonocardiaceae</taxon>
        <taxon>Kibdelosporangium</taxon>
    </lineage>
</organism>
<proteinExistence type="predicted"/>
<sequence>MKLFVSPVGDDSGPGTREQPFATVERARAEAEPGAVVNLRGGTYRLTEPFVLRAEDSGVTYQAYEGEEVVISGGRRITEWNGGGEGVRTADVAGLAFRQLYVSGRRAARASVDLTEKMTRTDTGYDGAPAWDGDVELVYRGVYPWSEARIPATGNSGGTLTMAQPAFGRALELYRAVLGWLGPDTVYGVDNPTSAENSPAFLTPGTFALSGDVLHYLPLPGEDLSDVIAPVLEILVRGENVQDIVFRGITFADATWQQPSSAEGFLHYHGNGHYTGGEIITVEFGEGAGSVKVPADAATMPGNIVFTDSARITFEGCQFTRLGGVALEFQGTSDANTVRDSTVTEVSGGGLVIGGAARDCRVEDNHIHRIGLDYHGSPAILVSGTTNAVIAHNEVHDVPHAGIVVYSGTGTQVLNNLVHNTMQVLADGGGIYLAGPQGTSSADGALVRGNVVRDTITHYNFALYTDYGAAWITVQDNVIHRNDKPVVLEVSPPLDNVSFIGNFWDADPGKAPDAVTLTGNTVLADDEFATTPAVAAIVTAAGRR</sequence>
<dbReference type="InterPro" id="IPR039448">
    <property type="entry name" value="Beta_helix"/>
</dbReference>
<evidence type="ECO:0000313" key="3">
    <source>
        <dbReference type="Proteomes" id="UP001519332"/>
    </source>
</evidence>
<name>A0ABS4TTA2_9PSEU</name>
<dbReference type="RefSeq" id="WP_209644545.1">
    <property type="nucleotide sequence ID" value="NZ_JAGINW010000001.1"/>
</dbReference>
<dbReference type="SMART" id="SM00710">
    <property type="entry name" value="PbH1"/>
    <property type="match status" value="6"/>
</dbReference>
<dbReference type="InterPro" id="IPR011050">
    <property type="entry name" value="Pectin_lyase_fold/virulence"/>
</dbReference>
<accession>A0ABS4TTA2</accession>
<dbReference type="InterPro" id="IPR012334">
    <property type="entry name" value="Pectin_lyas_fold"/>
</dbReference>
<dbReference type="EMBL" id="JAGINW010000001">
    <property type="protein sequence ID" value="MBP2327625.1"/>
    <property type="molecule type" value="Genomic_DNA"/>
</dbReference>
<dbReference type="Pfam" id="PF13229">
    <property type="entry name" value="Beta_helix"/>
    <property type="match status" value="1"/>
</dbReference>
<dbReference type="SUPFAM" id="SSF51126">
    <property type="entry name" value="Pectin lyase-like"/>
    <property type="match status" value="1"/>
</dbReference>
<gene>
    <name evidence="2" type="ORF">JOF56_008010</name>
</gene>
<dbReference type="InterPro" id="IPR006626">
    <property type="entry name" value="PbH1"/>
</dbReference>
<keyword evidence="3" id="KW-1185">Reference proteome</keyword>
<dbReference type="Gene3D" id="2.160.20.10">
    <property type="entry name" value="Single-stranded right-handed beta-helix, Pectin lyase-like"/>
    <property type="match status" value="2"/>
</dbReference>
<feature type="domain" description="Right handed beta helix" evidence="1">
    <location>
        <begin position="304"/>
        <end position="435"/>
    </location>
</feature>
<comment type="caution">
    <text evidence="2">The sequence shown here is derived from an EMBL/GenBank/DDBJ whole genome shotgun (WGS) entry which is preliminary data.</text>
</comment>
<dbReference type="PANTHER" id="PTHR36453:SF1">
    <property type="entry name" value="RIGHT HANDED BETA HELIX DOMAIN-CONTAINING PROTEIN"/>
    <property type="match status" value="1"/>
</dbReference>
<dbReference type="Proteomes" id="UP001519332">
    <property type="component" value="Unassembled WGS sequence"/>
</dbReference>
<dbReference type="PANTHER" id="PTHR36453">
    <property type="entry name" value="SECRETED PROTEIN-RELATED"/>
    <property type="match status" value="1"/>
</dbReference>
<evidence type="ECO:0000259" key="1">
    <source>
        <dbReference type="Pfam" id="PF13229"/>
    </source>
</evidence>
<reference evidence="2 3" key="1">
    <citation type="submission" date="2021-03" db="EMBL/GenBank/DDBJ databases">
        <title>Sequencing the genomes of 1000 actinobacteria strains.</title>
        <authorList>
            <person name="Klenk H.-P."/>
        </authorList>
    </citation>
    <scope>NUCLEOTIDE SEQUENCE [LARGE SCALE GENOMIC DNA]</scope>
    <source>
        <strain evidence="2 3">DSM 46670</strain>
    </source>
</reference>
<protein>
    <recommendedName>
        <fullName evidence="1">Right handed beta helix domain-containing protein</fullName>
    </recommendedName>
</protein>